<evidence type="ECO:0000313" key="2">
    <source>
        <dbReference type="EMBL" id="TCF55315.1"/>
    </source>
</evidence>
<dbReference type="InterPro" id="IPR052345">
    <property type="entry name" value="Rad_response_metalloprotease"/>
</dbReference>
<accession>A0A1D7UNR3</accession>
<sequence>MTLLWQDARRKAQETLDNYWDHSYPVKIVSICKAMGVTPYTGELPEGVSGMIVKEHSSEPRAYTERTEPQTRRRFTLAHELGHFVERVTIAQDNDFAFMDKRSDDYDIHEFYADEFAGALLMPEHDFIQKVKNDGMIAAAAYFGVSLAAVRKRMERLRKHGADI</sequence>
<name>A0A1D7UNR3_BIFLL</name>
<dbReference type="InterPro" id="IPR010359">
    <property type="entry name" value="IrrE_HExxH"/>
</dbReference>
<protein>
    <recommendedName>
        <fullName evidence="1">IrrE N-terminal-like domain-containing protein</fullName>
    </recommendedName>
</protein>
<dbReference type="EMBL" id="SHTC01000041">
    <property type="protein sequence ID" value="TCF55315.1"/>
    <property type="molecule type" value="Genomic_DNA"/>
</dbReference>
<dbReference type="Proteomes" id="UP000292478">
    <property type="component" value="Unassembled WGS sequence"/>
</dbReference>
<gene>
    <name evidence="2" type="ORF">MCC10113_2065</name>
</gene>
<dbReference type="Pfam" id="PF06114">
    <property type="entry name" value="Peptidase_M78"/>
    <property type="match status" value="1"/>
</dbReference>
<proteinExistence type="predicted"/>
<dbReference type="AlphaFoldDB" id="A0A1D7UNR3"/>
<reference evidence="2 3" key="1">
    <citation type="journal article" date="2018" name="Sci. Rep.">
        <title>Genomic diversity and distribution of Bifidobacterium longum subsp. longum across the human lifespan.</title>
        <authorList>
            <person name="Odamaki T."/>
            <person name="Bottacini F."/>
            <person name="Kato K."/>
            <person name="Mitsuyama E."/>
            <person name="Yoshida K."/>
            <person name="Horigome A."/>
            <person name="Xiao J.Z."/>
            <person name="van Sinderen D."/>
        </authorList>
    </citation>
    <scope>NUCLEOTIDE SEQUENCE [LARGE SCALE GENOMIC DNA]</scope>
    <source>
        <strain evidence="2 3">MCC10113</strain>
    </source>
</reference>
<dbReference type="RefSeq" id="WP_023658235.1">
    <property type="nucleotide sequence ID" value="NZ_BNHE01000011.1"/>
</dbReference>
<feature type="domain" description="IrrE N-terminal-like" evidence="1">
    <location>
        <begin position="67"/>
        <end position="154"/>
    </location>
</feature>
<comment type="caution">
    <text evidence="2">The sequence shown here is derived from an EMBL/GenBank/DDBJ whole genome shotgun (WGS) entry which is preliminary data.</text>
</comment>
<dbReference type="PANTHER" id="PTHR43236">
    <property type="entry name" value="ANTITOXIN HIGA1"/>
    <property type="match status" value="1"/>
</dbReference>
<evidence type="ECO:0000313" key="3">
    <source>
        <dbReference type="Proteomes" id="UP000292478"/>
    </source>
</evidence>
<dbReference type="PANTHER" id="PTHR43236:SF1">
    <property type="entry name" value="BLL7220 PROTEIN"/>
    <property type="match status" value="1"/>
</dbReference>
<organism evidence="2 3">
    <name type="scientific">Bifidobacterium longum subsp. longum</name>
    <dbReference type="NCBI Taxonomy" id="1679"/>
    <lineage>
        <taxon>Bacteria</taxon>
        <taxon>Bacillati</taxon>
        <taxon>Actinomycetota</taxon>
        <taxon>Actinomycetes</taxon>
        <taxon>Bifidobacteriales</taxon>
        <taxon>Bifidobacteriaceae</taxon>
        <taxon>Bifidobacterium</taxon>
    </lineage>
</organism>
<dbReference type="Gene3D" id="1.10.10.2910">
    <property type="match status" value="1"/>
</dbReference>
<evidence type="ECO:0000259" key="1">
    <source>
        <dbReference type="Pfam" id="PF06114"/>
    </source>
</evidence>